<feature type="region of interest" description="Disordered" evidence="8">
    <location>
        <begin position="1021"/>
        <end position="1044"/>
    </location>
</feature>
<dbReference type="InterPro" id="IPR039426">
    <property type="entry name" value="TonB-dep_rcpt-like"/>
</dbReference>
<dbReference type="Gene3D" id="2.170.130.10">
    <property type="entry name" value="TonB-dependent receptor, plug domain"/>
    <property type="match status" value="1"/>
</dbReference>
<keyword evidence="2 7" id="KW-0813">Transport</keyword>
<feature type="chain" id="PRO_5046990549" evidence="9">
    <location>
        <begin position="32"/>
        <end position="1062"/>
    </location>
</feature>
<organism evidence="11 12">
    <name type="scientific">Mucilaginibacter calamicampi</name>
    <dbReference type="NCBI Taxonomy" id="1302352"/>
    <lineage>
        <taxon>Bacteria</taxon>
        <taxon>Pseudomonadati</taxon>
        <taxon>Bacteroidota</taxon>
        <taxon>Sphingobacteriia</taxon>
        <taxon>Sphingobacteriales</taxon>
        <taxon>Sphingobacteriaceae</taxon>
        <taxon>Mucilaginibacter</taxon>
    </lineage>
</organism>
<sequence length="1062" mass="115213">MSKLQLFINVKWWKTICLIAMISLVSAAAFAQGIAVRGRVLDDKGEPLVGATIKATGTQNAVTADASGNFSITVPTGTASITITFIGYVDVVKPIATGNPNLGTITMAANARDLNEVVVVGYGALKRTDVTGTVTSIDAKVLQEIPAATVTQQLVGRVAGLDIVNGNITIRGARTITAGSNNVDRPLIVVDGVPFYNDISNINPTDIKSVDVLKGASSTAIYGSRGSGGVILITTNRGRVGRSQVSYDTYIGVNRLQGKLKTEDAEGYARLKDVTLEGAILQGNAGATPYGLTPAETAARAKGVNNDWVNLLVKDAIIWDQNLRVSSGTEKTQFNTALGYRTSSNDNLQPNNSTKRITFNINIDHQISKALKIGGSIRNTLRLQDRSGGDQLGTAQWYSPLAEVYDAAGNMIVRPLVGQNDESTGNPLLRAQQRDQYYDYERALVSDNIVYAELKPIDHLTYKYTINYNYSQSNRGQYNGINGTSIANIAATTASTTNNSFFRVAQEHLLTYDNTFGKHHLNLTGVFTAERNHTENSNVNAQGIPSDANKNSRLSMGTVTGTGGSWSELGFLSYVGRANYTFNNRYNVTATMRADGNSTLADGKKWTSYPSVGLGWTITNEDFMKKYDFVDNLKLRAGYGENSTINNSAYQTLGQLDNAAYQYGGLTTGNSQGVRSTNLVNPTLTWQRTAETNIALDFALFRNRISGSIEVFRQKTTGIILPNILPSTLGAASQNANLGTTENKGIEFTLSTVNIQNLGGFSWSSDFNIGFIREKILELPNGSMQNINSGQFVGQPLSVIYDVRKIGIWQLSDATQTGTLTYPATTGTTYPVYGNVRGQTSPLQWPGQIRVEDVNKDGKIDFNDNQIIGHFNPNYTFGFTNRVSYKGFDASLVITARMGFTTLVPYVSSSNSGTTGWQFLNTGRHNQPVIDYWTPRNPTNAFPMPNNQRFPDYMSTLQYYDGSFIRAKALNLGYNLPSGIAKTIGLSSLRVYANVTNPFVIYSPVSNYSFSVVDPESVNATPVGSSTNGNIAQGPGNTGNRSVGLNAGTQRREFYFGINARF</sequence>
<feature type="compositionally biased region" description="Polar residues" evidence="8">
    <location>
        <begin position="1021"/>
        <end position="1031"/>
    </location>
</feature>
<dbReference type="SUPFAM" id="SSF49464">
    <property type="entry name" value="Carboxypeptidase regulatory domain-like"/>
    <property type="match status" value="1"/>
</dbReference>
<evidence type="ECO:0000256" key="3">
    <source>
        <dbReference type="ARBA" id="ARBA00022452"/>
    </source>
</evidence>
<dbReference type="InterPro" id="IPR023996">
    <property type="entry name" value="TonB-dep_OMP_SusC/RagA"/>
</dbReference>
<gene>
    <name evidence="11" type="ORF">ACFQZS_14500</name>
</gene>
<evidence type="ECO:0000256" key="5">
    <source>
        <dbReference type="ARBA" id="ARBA00023136"/>
    </source>
</evidence>
<keyword evidence="3 7" id="KW-1134">Transmembrane beta strand</keyword>
<name>A0ABW2YXY6_9SPHI</name>
<dbReference type="Gene3D" id="2.40.170.20">
    <property type="entry name" value="TonB-dependent receptor, beta-barrel domain"/>
    <property type="match status" value="1"/>
</dbReference>
<dbReference type="Pfam" id="PF13715">
    <property type="entry name" value="CarbopepD_reg_2"/>
    <property type="match status" value="1"/>
</dbReference>
<evidence type="ECO:0000313" key="12">
    <source>
        <dbReference type="Proteomes" id="UP001596958"/>
    </source>
</evidence>
<keyword evidence="9" id="KW-0732">Signal</keyword>
<dbReference type="InterPro" id="IPR008969">
    <property type="entry name" value="CarboxyPept-like_regulatory"/>
</dbReference>
<keyword evidence="6 7" id="KW-0998">Cell outer membrane</keyword>
<proteinExistence type="inferred from homology"/>
<dbReference type="Gene3D" id="2.60.40.1120">
    <property type="entry name" value="Carboxypeptidase-like, regulatory domain"/>
    <property type="match status" value="1"/>
</dbReference>
<evidence type="ECO:0000256" key="4">
    <source>
        <dbReference type="ARBA" id="ARBA00022692"/>
    </source>
</evidence>
<dbReference type="InterPro" id="IPR012910">
    <property type="entry name" value="Plug_dom"/>
</dbReference>
<comment type="subcellular location">
    <subcellularLocation>
        <location evidence="1 7">Cell outer membrane</location>
        <topology evidence="1 7">Multi-pass membrane protein</topology>
    </subcellularLocation>
</comment>
<comment type="similarity">
    <text evidence="7">Belongs to the TonB-dependent receptor family.</text>
</comment>
<evidence type="ECO:0000256" key="9">
    <source>
        <dbReference type="SAM" id="SignalP"/>
    </source>
</evidence>
<accession>A0ABW2YXY6</accession>
<dbReference type="InterPro" id="IPR037066">
    <property type="entry name" value="Plug_dom_sf"/>
</dbReference>
<dbReference type="RefSeq" id="WP_377101443.1">
    <property type="nucleotide sequence ID" value="NZ_JBHTHU010000019.1"/>
</dbReference>
<evidence type="ECO:0000256" key="8">
    <source>
        <dbReference type="SAM" id="MobiDB-lite"/>
    </source>
</evidence>
<dbReference type="SUPFAM" id="SSF56935">
    <property type="entry name" value="Porins"/>
    <property type="match status" value="1"/>
</dbReference>
<keyword evidence="5 7" id="KW-0472">Membrane</keyword>
<dbReference type="Proteomes" id="UP001596958">
    <property type="component" value="Unassembled WGS sequence"/>
</dbReference>
<dbReference type="EMBL" id="JBHTHU010000019">
    <property type="protein sequence ID" value="MFD0751357.1"/>
    <property type="molecule type" value="Genomic_DNA"/>
</dbReference>
<dbReference type="NCBIfam" id="TIGR04056">
    <property type="entry name" value="OMP_RagA_SusC"/>
    <property type="match status" value="1"/>
</dbReference>
<evidence type="ECO:0000259" key="10">
    <source>
        <dbReference type="Pfam" id="PF07715"/>
    </source>
</evidence>
<feature type="domain" description="TonB-dependent receptor plug" evidence="10">
    <location>
        <begin position="128"/>
        <end position="230"/>
    </location>
</feature>
<dbReference type="PROSITE" id="PS52016">
    <property type="entry name" value="TONB_DEPENDENT_REC_3"/>
    <property type="match status" value="1"/>
</dbReference>
<keyword evidence="12" id="KW-1185">Reference proteome</keyword>
<feature type="signal peptide" evidence="9">
    <location>
        <begin position="1"/>
        <end position="31"/>
    </location>
</feature>
<dbReference type="InterPro" id="IPR036942">
    <property type="entry name" value="Beta-barrel_TonB_sf"/>
</dbReference>
<evidence type="ECO:0000256" key="6">
    <source>
        <dbReference type="ARBA" id="ARBA00023237"/>
    </source>
</evidence>
<reference evidence="12" key="1">
    <citation type="journal article" date="2019" name="Int. J. Syst. Evol. Microbiol.">
        <title>The Global Catalogue of Microorganisms (GCM) 10K type strain sequencing project: providing services to taxonomists for standard genome sequencing and annotation.</title>
        <authorList>
            <consortium name="The Broad Institute Genomics Platform"/>
            <consortium name="The Broad Institute Genome Sequencing Center for Infectious Disease"/>
            <person name="Wu L."/>
            <person name="Ma J."/>
        </authorList>
    </citation>
    <scope>NUCLEOTIDE SEQUENCE [LARGE SCALE GENOMIC DNA]</scope>
    <source>
        <strain evidence="12">CCUG 63418</strain>
    </source>
</reference>
<evidence type="ECO:0000256" key="1">
    <source>
        <dbReference type="ARBA" id="ARBA00004571"/>
    </source>
</evidence>
<dbReference type="Pfam" id="PF07715">
    <property type="entry name" value="Plug"/>
    <property type="match status" value="1"/>
</dbReference>
<evidence type="ECO:0000256" key="7">
    <source>
        <dbReference type="PROSITE-ProRule" id="PRU01360"/>
    </source>
</evidence>
<comment type="caution">
    <text evidence="11">The sequence shown here is derived from an EMBL/GenBank/DDBJ whole genome shotgun (WGS) entry which is preliminary data.</text>
</comment>
<keyword evidence="4 7" id="KW-0812">Transmembrane</keyword>
<evidence type="ECO:0000256" key="2">
    <source>
        <dbReference type="ARBA" id="ARBA00022448"/>
    </source>
</evidence>
<protein>
    <submittedName>
        <fullName evidence="11">SusC/RagA family TonB-linked outer membrane protein</fullName>
    </submittedName>
</protein>
<dbReference type="NCBIfam" id="TIGR04057">
    <property type="entry name" value="SusC_RagA_signa"/>
    <property type="match status" value="1"/>
</dbReference>
<dbReference type="InterPro" id="IPR023997">
    <property type="entry name" value="TonB-dep_OMP_SusC/RagA_CS"/>
</dbReference>
<evidence type="ECO:0000313" key="11">
    <source>
        <dbReference type="EMBL" id="MFD0751357.1"/>
    </source>
</evidence>